<dbReference type="Proteomes" id="UP000002573">
    <property type="component" value="Chromosome"/>
</dbReference>
<evidence type="ECO:0000313" key="4">
    <source>
        <dbReference type="Proteomes" id="UP000002573"/>
    </source>
</evidence>
<dbReference type="GeneID" id="9234064"/>
<organism evidence="3 4">
    <name type="scientific">Staphylothermus hellenicus (strain DSM 12710 / JCM 10830 / BK20S6-10-b1 / P8)</name>
    <dbReference type="NCBI Taxonomy" id="591019"/>
    <lineage>
        <taxon>Archaea</taxon>
        <taxon>Thermoproteota</taxon>
        <taxon>Thermoprotei</taxon>
        <taxon>Desulfurococcales</taxon>
        <taxon>Desulfurococcaceae</taxon>
        <taxon>Staphylothermus</taxon>
    </lineage>
</organism>
<dbReference type="GO" id="GO:0005524">
    <property type="term" value="F:ATP binding"/>
    <property type="evidence" value="ECO:0007669"/>
    <property type="project" value="InterPro"/>
</dbReference>
<accession>D7D7Z5</accession>
<dbReference type="RefSeq" id="WP_013143089.1">
    <property type="nucleotide sequence ID" value="NC_014205.1"/>
</dbReference>
<protein>
    <submittedName>
        <fullName evidence="3">ABC-type molybdenum transport system ATPase component/photorepair protein PhrA-like protein</fullName>
    </submittedName>
</protein>
<gene>
    <name evidence="3" type="ordered locus">Shell_0775</name>
</gene>
<dbReference type="OrthoDB" id="24644at2157"/>
<dbReference type="InterPro" id="IPR050153">
    <property type="entry name" value="Metal_Ion_Import_ABC"/>
</dbReference>
<evidence type="ECO:0000313" key="3">
    <source>
        <dbReference type="EMBL" id="ADI31891.1"/>
    </source>
</evidence>
<dbReference type="Pfam" id="PF00005">
    <property type="entry name" value="ABC_tran"/>
    <property type="match status" value="1"/>
</dbReference>
<dbReference type="PANTHER" id="PTHR42734">
    <property type="entry name" value="METAL TRANSPORT SYSTEM ATP-BINDING PROTEIN TM_0124-RELATED"/>
    <property type="match status" value="1"/>
</dbReference>
<dbReference type="KEGG" id="shc:Shell_0775"/>
<dbReference type="Gene3D" id="3.40.50.300">
    <property type="entry name" value="P-loop containing nucleotide triphosphate hydrolases"/>
    <property type="match status" value="1"/>
</dbReference>
<dbReference type="PANTHER" id="PTHR42734:SF19">
    <property type="entry name" value="IRON COMPOUNDS ABC TRANSPORTER, ATP-BINDING PROTEIN"/>
    <property type="match status" value="1"/>
</dbReference>
<reference evidence="4" key="1">
    <citation type="submission" date="2010-05" db="EMBL/GenBank/DDBJ databases">
        <title>Complete sequence of Staphylothermus hellenicus DSM 12710.</title>
        <authorList>
            <consortium name="US DOE Joint Genome Institute"/>
            <person name="Lucas S."/>
            <person name="Copeland A."/>
            <person name="Lapidus A."/>
            <person name="Cheng J.-F."/>
            <person name="Bruce D."/>
            <person name="Goodwin L."/>
            <person name="Pitluck S."/>
            <person name="Davenport K."/>
            <person name="Detter J.C."/>
            <person name="Han C."/>
            <person name="Tapia R."/>
            <person name="Larimer F."/>
            <person name="Land M."/>
            <person name="Hauser L."/>
            <person name="Kyrpides N."/>
            <person name="Mikhailova N."/>
            <person name="Anderson I.J."/>
            <person name="Woyke T."/>
        </authorList>
    </citation>
    <scope>NUCLEOTIDE SEQUENCE [LARGE SCALE GENOMIC DNA]</scope>
    <source>
        <strain evidence="4">DSM 12710 / JCM 10830 / BK20S6-10-b1 / P8</strain>
    </source>
</reference>
<feature type="domain" description="ABC transporter" evidence="2">
    <location>
        <begin position="77"/>
        <end position="195"/>
    </location>
</feature>
<sequence>MVSELLRELVSHGKIIIATAKTRLDGWKTYSITSIKKHQINIYELKQIDPLSSGRGKIVIKNAYVRRGKRRIRIPEIDLRPGSSITIIGSNGAGKTSILLGISGVLKIYGYREIKGSIGFVPDDVSMIFSWSDTETVIRELCSNNNNCYKNSTRILRNLGIRIEDRFFYEHSDGEKRLVILIPQLMKRPDILLIDGGLEYIDYEKAKIVEELVDKFLNSGGIVVSTLPSGDELHAVEGLYLFAP</sequence>
<evidence type="ECO:0000259" key="2">
    <source>
        <dbReference type="Pfam" id="PF00005"/>
    </source>
</evidence>
<name>D7D7Z5_STAHD</name>
<dbReference type="InterPro" id="IPR003439">
    <property type="entry name" value="ABC_transporter-like_ATP-bd"/>
</dbReference>
<reference evidence="3 4" key="2">
    <citation type="journal article" date="2011" name="Stand. Genomic Sci.">
        <title>Complete genome sequence of Staphylothermus hellenicus P8.</title>
        <authorList>
            <person name="Anderson I."/>
            <person name="Wirth R."/>
            <person name="Lucas S."/>
            <person name="Copeland A."/>
            <person name="Lapidus A."/>
            <person name="Cheng J.F."/>
            <person name="Goodwin L."/>
            <person name="Pitluck S."/>
            <person name="Davenport K."/>
            <person name="Detter J.C."/>
            <person name="Han C."/>
            <person name="Tapia R."/>
            <person name="Land M."/>
            <person name="Hauser L."/>
            <person name="Pati A."/>
            <person name="Mikhailova N."/>
            <person name="Woyke T."/>
            <person name="Klenk H.P."/>
            <person name="Kyrpides N."/>
            <person name="Ivanova N."/>
        </authorList>
    </citation>
    <scope>NUCLEOTIDE SEQUENCE [LARGE SCALE GENOMIC DNA]</scope>
    <source>
        <strain evidence="4">DSM 12710 / JCM 10830 / BK20S6-10-b1 / P8</strain>
    </source>
</reference>
<dbReference type="InterPro" id="IPR027417">
    <property type="entry name" value="P-loop_NTPase"/>
</dbReference>
<keyword evidence="1" id="KW-0813">Transport</keyword>
<dbReference type="eggNOG" id="arCOG00188">
    <property type="taxonomic scope" value="Archaea"/>
</dbReference>
<dbReference type="AlphaFoldDB" id="D7D7Z5"/>
<dbReference type="SUPFAM" id="SSF52540">
    <property type="entry name" value="P-loop containing nucleoside triphosphate hydrolases"/>
    <property type="match status" value="1"/>
</dbReference>
<keyword evidence="4" id="KW-1185">Reference proteome</keyword>
<evidence type="ECO:0000256" key="1">
    <source>
        <dbReference type="ARBA" id="ARBA00022448"/>
    </source>
</evidence>
<dbReference type="HOGENOM" id="CLU_1136099_0_0_2"/>
<dbReference type="GO" id="GO:0016887">
    <property type="term" value="F:ATP hydrolysis activity"/>
    <property type="evidence" value="ECO:0007669"/>
    <property type="project" value="InterPro"/>
</dbReference>
<dbReference type="STRING" id="591019.Shell_0775"/>
<proteinExistence type="predicted"/>
<dbReference type="EMBL" id="CP002051">
    <property type="protein sequence ID" value="ADI31891.1"/>
    <property type="molecule type" value="Genomic_DNA"/>
</dbReference>